<protein>
    <recommendedName>
        <fullName evidence="4">dTTP/UTP pyrophosphatase</fullName>
        <shortName evidence="4">dTTPase/UTPase</shortName>
        <ecNumber evidence="4">3.6.1.9</ecNumber>
    </recommendedName>
    <alternativeName>
        <fullName evidence="4">Nucleoside triphosphate pyrophosphatase</fullName>
    </alternativeName>
    <alternativeName>
        <fullName evidence="4">Nucleotide pyrophosphatase</fullName>
        <shortName evidence="4">Nucleotide PPase</shortName>
    </alternativeName>
</protein>
<feature type="site" description="Important for substrate specificity" evidence="4">
    <location>
        <position position="96"/>
    </location>
</feature>
<keyword evidence="3 4" id="KW-0546">Nucleotide metabolism</keyword>
<dbReference type="PANTHER" id="PTHR43213">
    <property type="entry name" value="BIFUNCTIONAL DTTP/UTP PYROPHOSPHATASE/METHYLTRANSFERASE PROTEIN-RELATED"/>
    <property type="match status" value="1"/>
</dbReference>
<comment type="catalytic activity">
    <reaction evidence="4">
        <text>dTTP + H2O = dTMP + diphosphate + H(+)</text>
        <dbReference type="Rhea" id="RHEA:28534"/>
        <dbReference type="ChEBI" id="CHEBI:15377"/>
        <dbReference type="ChEBI" id="CHEBI:15378"/>
        <dbReference type="ChEBI" id="CHEBI:33019"/>
        <dbReference type="ChEBI" id="CHEBI:37568"/>
        <dbReference type="ChEBI" id="CHEBI:63528"/>
        <dbReference type="EC" id="3.6.1.9"/>
    </reaction>
</comment>
<keyword evidence="4" id="KW-0963">Cytoplasm</keyword>
<accession>A0ABY4W4T1</accession>
<comment type="cofactor">
    <cofactor evidence="1 4">
        <name>a divalent metal cation</name>
        <dbReference type="ChEBI" id="CHEBI:60240"/>
    </cofactor>
</comment>
<dbReference type="Pfam" id="PF02545">
    <property type="entry name" value="Maf"/>
    <property type="match status" value="1"/>
</dbReference>
<feature type="active site" description="Proton acceptor" evidence="4">
    <location>
        <position position="95"/>
    </location>
</feature>
<dbReference type="Proteomes" id="UP001056291">
    <property type="component" value="Chromosome"/>
</dbReference>
<keyword evidence="6" id="KW-1185">Reference proteome</keyword>
<dbReference type="SUPFAM" id="SSF52972">
    <property type="entry name" value="ITPase-like"/>
    <property type="match status" value="1"/>
</dbReference>
<dbReference type="EC" id="3.6.1.9" evidence="4"/>
<evidence type="ECO:0000256" key="2">
    <source>
        <dbReference type="ARBA" id="ARBA00022801"/>
    </source>
</evidence>
<comment type="similarity">
    <text evidence="4">Belongs to the Maf family. YhdE subfamily.</text>
</comment>
<evidence type="ECO:0000256" key="1">
    <source>
        <dbReference type="ARBA" id="ARBA00001968"/>
    </source>
</evidence>
<dbReference type="EMBL" id="CP098747">
    <property type="protein sequence ID" value="USG62043.1"/>
    <property type="molecule type" value="Genomic_DNA"/>
</dbReference>
<dbReference type="InterPro" id="IPR029001">
    <property type="entry name" value="ITPase-like_fam"/>
</dbReference>
<dbReference type="RefSeq" id="WP_251935581.1">
    <property type="nucleotide sequence ID" value="NZ_CP098747.1"/>
</dbReference>
<feature type="site" description="Important for substrate specificity" evidence="4">
    <location>
        <position position="37"/>
    </location>
</feature>
<evidence type="ECO:0000313" key="5">
    <source>
        <dbReference type="EMBL" id="USG62043.1"/>
    </source>
</evidence>
<dbReference type="Gene3D" id="3.90.950.10">
    <property type="match status" value="1"/>
</dbReference>
<dbReference type="NCBIfam" id="TIGR00172">
    <property type="entry name" value="maf"/>
    <property type="match status" value="1"/>
</dbReference>
<proteinExistence type="inferred from homology"/>
<organism evidence="5 6">
    <name type="scientific">Sneathiella marina</name>
    <dbReference type="NCBI Taxonomy" id="2950108"/>
    <lineage>
        <taxon>Bacteria</taxon>
        <taxon>Pseudomonadati</taxon>
        <taxon>Pseudomonadota</taxon>
        <taxon>Alphaproteobacteria</taxon>
        <taxon>Sneathiellales</taxon>
        <taxon>Sneathiellaceae</taxon>
        <taxon>Sneathiella</taxon>
    </lineage>
</organism>
<reference evidence="5" key="1">
    <citation type="submission" date="2022-06" db="EMBL/GenBank/DDBJ databases">
        <title>Sneathiella actinostolidae sp. nov., isolated from a sea anemonein the Western Pacific Ocean.</title>
        <authorList>
            <person name="Wei M.J."/>
        </authorList>
    </citation>
    <scope>NUCLEOTIDE SEQUENCE</scope>
    <source>
        <strain evidence="5">PHK-P5</strain>
    </source>
</reference>
<evidence type="ECO:0000256" key="3">
    <source>
        <dbReference type="ARBA" id="ARBA00023080"/>
    </source>
</evidence>
<keyword evidence="2 4" id="KW-0378">Hydrolase</keyword>
<sequence length="220" mass="23949">MADRKEAFAAHTSIANKDSTSATLPTPSLVLASASPRRLSLLKQIGVIPDIVSPADIDEAAHKDELPRDTAKRLSQEKAHAVFPQFGGKFLLAADTVVAVGRRALNKAENEEEAYSFLKLLSGRRHQVHTGVTLAMPNETTISRLVSSSVVFKALSEHELRSYIQTEEWRGKAGGYAIQGRAASFVRSIQGSYSNVVGLPLFEVSNMLIGNGFDIWTSRE</sequence>
<comment type="subcellular location">
    <subcellularLocation>
        <location evidence="4">Cytoplasm</location>
    </subcellularLocation>
</comment>
<comment type="caution">
    <text evidence="4">Lacks conserved residue(s) required for the propagation of feature annotation.</text>
</comment>
<evidence type="ECO:0000256" key="4">
    <source>
        <dbReference type="HAMAP-Rule" id="MF_00528"/>
    </source>
</evidence>
<dbReference type="PIRSF" id="PIRSF006305">
    <property type="entry name" value="Maf"/>
    <property type="match status" value="1"/>
</dbReference>
<dbReference type="PANTHER" id="PTHR43213:SF5">
    <property type="entry name" value="BIFUNCTIONAL DTTP_UTP PYROPHOSPHATASE_METHYLTRANSFERASE PROTEIN-RELATED"/>
    <property type="match status" value="1"/>
</dbReference>
<dbReference type="CDD" id="cd00555">
    <property type="entry name" value="Maf"/>
    <property type="match status" value="1"/>
</dbReference>
<dbReference type="HAMAP" id="MF_00528">
    <property type="entry name" value="Maf"/>
    <property type="match status" value="1"/>
</dbReference>
<comment type="catalytic activity">
    <reaction evidence="4">
        <text>UTP + H2O = UMP + diphosphate + H(+)</text>
        <dbReference type="Rhea" id="RHEA:29395"/>
        <dbReference type="ChEBI" id="CHEBI:15377"/>
        <dbReference type="ChEBI" id="CHEBI:15378"/>
        <dbReference type="ChEBI" id="CHEBI:33019"/>
        <dbReference type="ChEBI" id="CHEBI:46398"/>
        <dbReference type="ChEBI" id="CHEBI:57865"/>
        <dbReference type="EC" id="3.6.1.9"/>
    </reaction>
</comment>
<name>A0ABY4W4T1_9PROT</name>
<evidence type="ECO:0000313" key="6">
    <source>
        <dbReference type="Proteomes" id="UP001056291"/>
    </source>
</evidence>
<feature type="site" description="Important for substrate specificity" evidence="4">
    <location>
        <position position="179"/>
    </location>
</feature>
<dbReference type="InterPro" id="IPR003697">
    <property type="entry name" value="Maf-like"/>
</dbReference>
<comment type="function">
    <text evidence="4">Nucleoside triphosphate pyrophosphatase that hydrolyzes dTTP and UTP. May have a dual role in cell division arrest and in preventing the incorporation of modified nucleotides into cellular nucleic acids.</text>
</comment>
<gene>
    <name evidence="5" type="ORF">NBZ79_03520</name>
</gene>